<dbReference type="InterPro" id="IPR000504">
    <property type="entry name" value="RRM_dom"/>
</dbReference>
<feature type="compositionally biased region" description="Basic residues" evidence="3">
    <location>
        <begin position="431"/>
        <end position="447"/>
    </location>
</feature>
<evidence type="ECO:0000256" key="1">
    <source>
        <dbReference type="ARBA" id="ARBA00022884"/>
    </source>
</evidence>
<feature type="compositionally biased region" description="Basic and acidic residues" evidence="3">
    <location>
        <begin position="773"/>
        <end position="782"/>
    </location>
</feature>
<sequence>MEGLENKNNNASVGDVMQEDDNVAEEQGMGGGQNESGRVGNDGFLLSIVPVAEQKSVEEETSAAQINNTHALGDNNNVHTVNEGSDGEVEGEESGNGEKDNNDTEEDSEVDNEDDNDATVFIHDSLTDRMKQKNIEIFIGRLDKGAVEDDLTEVFGKFGEIKAARIVRNPTNNKSKGFAFIRYATVEQAKNALSVLKDGIEVRGKHVKISASQDNDTLYMGNICKTWTKEHVLGTLKLYGIGHVEEIHLPDDPKNEGKIKGFALLEFSTHSDAMEAFQRLRKPDAVFGRDRSAKVAFAQTPMHPSEDVLSQVKTVYVEGLTDAWNEEKVKEICKQYGEIVKVKLSQSLGTKRKDFGFITFTSRGSALTCMEGINNAYLGDGEVKVKASIAKPQFKGRLQKQGFRGGFKVGKKSEDAPSEKGSESTKQAGPSKRKGHAKSKEAKRKGKAVAEEKGKTPELKIVGGGKVDELCVTEGQIVGTSSNLESRNRKRKKLPIKPDGHEKRGVEHGYSKKPSKKSRGNKRRRQNSNFRNPKRDPHIRKGPDYGADSYTPGYAASTANYHGHARGAISGSKRSYTDMEPHAGYLEPVSGKQHRPYSGYLEPAVGTRGQPHAGYLQPAVGTQGQPHAGYLQPGVGTQGQPHAGYLQPAVGTQGRPHSGYLQPAVGTQGRPHSGYLQPAVGTRGQPHSGYLQLAVGTQGRLHAGYLEPSAGTQGQPNSGYHEPAVGTHGRPYAGYIEANVRTQHQSQVGCLELAIVTQSRPHAGYLESAAGKHGHDPHDPRLRRTAGHDAQSSGVSAYGGGSALPPSYVPSHTSYAGYEGGASVSGYYQSGGVYVARSAYY</sequence>
<feature type="domain" description="RRM" evidence="4">
    <location>
        <begin position="216"/>
        <end position="300"/>
    </location>
</feature>
<feature type="region of interest" description="Disordered" evidence="3">
    <location>
        <begin position="55"/>
        <end position="117"/>
    </location>
</feature>
<feature type="compositionally biased region" description="Basic and acidic residues" evidence="3">
    <location>
        <begin position="496"/>
        <end position="510"/>
    </location>
</feature>
<keyword evidence="1 2" id="KW-0694">RNA-binding</keyword>
<feature type="compositionally biased region" description="Basic and acidic residues" evidence="3">
    <location>
        <begin position="533"/>
        <end position="543"/>
    </location>
</feature>
<feature type="compositionally biased region" description="Polar residues" evidence="3">
    <location>
        <begin position="62"/>
        <end position="80"/>
    </location>
</feature>
<evidence type="ECO:0000313" key="6">
    <source>
        <dbReference type="Proteomes" id="UP000325577"/>
    </source>
</evidence>
<feature type="region of interest" description="Disordered" evidence="3">
    <location>
        <begin position="767"/>
        <end position="801"/>
    </location>
</feature>
<proteinExistence type="predicted"/>
<dbReference type="Proteomes" id="UP000325577">
    <property type="component" value="Linkage Group LG18"/>
</dbReference>
<dbReference type="InterPro" id="IPR012677">
    <property type="entry name" value="Nucleotide-bd_a/b_plait_sf"/>
</dbReference>
<dbReference type="GO" id="GO:0003723">
    <property type="term" value="F:RNA binding"/>
    <property type="evidence" value="ECO:0007669"/>
    <property type="project" value="UniProtKB-UniRule"/>
</dbReference>
<feature type="compositionally biased region" description="Basic and acidic residues" evidence="3">
    <location>
        <begin position="411"/>
        <end position="423"/>
    </location>
</feature>
<name>A0A5J5ATZ4_9ASTE</name>
<feature type="region of interest" description="Disordered" evidence="3">
    <location>
        <begin position="405"/>
        <end position="454"/>
    </location>
</feature>
<feature type="region of interest" description="Disordered" evidence="3">
    <location>
        <begin position="568"/>
        <end position="685"/>
    </location>
</feature>
<evidence type="ECO:0000259" key="4">
    <source>
        <dbReference type="PROSITE" id="PS50102"/>
    </source>
</evidence>
<organism evidence="5 6">
    <name type="scientific">Nyssa sinensis</name>
    <dbReference type="NCBI Taxonomy" id="561372"/>
    <lineage>
        <taxon>Eukaryota</taxon>
        <taxon>Viridiplantae</taxon>
        <taxon>Streptophyta</taxon>
        <taxon>Embryophyta</taxon>
        <taxon>Tracheophyta</taxon>
        <taxon>Spermatophyta</taxon>
        <taxon>Magnoliopsida</taxon>
        <taxon>eudicotyledons</taxon>
        <taxon>Gunneridae</taxon>
        <taxon>Pentapetalae</taxon>
        <taxon>asterids</taxon>
        <taxon>Cornales</taxon>
        <taxon>Nyssaceae</taxon>
        <taxon>Nyssa</taxon>
    </lineage>
</organism>
<dbReference type="InterPro" id="IPR035979">
    <property type="entry name" value="RBD_domain_sf"/>
</dbReference>
<reference evidence="5 6" key="1">
    <citation type="submission" date="2019-09" db="EMBL/GenBank/DDBJ databases">
        <title>A chromosome-level genome assembly of the Chinese tupelo Nyssa sinensis.</title>
        <authorList>
            <person name="Yang X."/>
            <person name="Kang M."/>
            <person name="Yang Y."/>
            <person name="Xiong H."/>
            <person name="Wang M."/>
            <person name="Zhang Z."/>
            <person name="Wang Z."/>
            <person name="Wu H."/>
            <person name="Ma T."/>
            <person name="Liu J."/>
            <person name="Xi Z."/>
        </authorList>
    </citation>
    <scope>NUCLEOTIDE SEQUENCE [LARGE SCALE GENOMIC DNA]</scope>
    <source>
        <strain evidence="5">J267</strain>
        <tissue evidence="5">Leaf</tissue>
    </source>
</reference>
<dbReference type="OrthoDB" id="3800936at2759"/>
<feature type="domain" description="RRM" evidence="4">
    <location>
        <begin position="313"/>
        <end position="390"/>
    </location>
</feature>
<dbReference type="Gene3D" id="3.30.70.330">
    <property type="match status" value="3"/>
</dbReference>
<protein>
    <recommendedName>
        <fullName evidence="4">RRM domain-containing protein</fullName>
    </recommendedName>
</protein>
<dbReference type="PROSITE" id="PS50102">
    <property type="entry name" value="RRM"/>
    <property type="match status" value="3"/>
</dbReference>
<evidence type="ECO:0000256" key="3">
    <source>
        <dbReference type="SAM" id="MobiDB-lite"/>
    </source>
</evidence>
<gene>
    <name evidence="5" type="ORF">F0562_031345</name>
</gene>
<dbReference type="SMART" id="SM00360">
    <property type="entry name" value="RRM"/>
    <property type="match status" value="3"/>
</dbReference>
<evidence type="ECO:0000313" key="5">
    <source>
        <dbReference type="EMBL" id="KAA8533828.1"/>
    </source>
</evidence>
<dbReference type="CDD" id="cd00590">
    <property type="entry name" value="RRM_SF"/>
    <property type="match status" value="2"/>
</dbReference>
<feature type="compositionally biased region" description="Acidic residues" evidence="3">
    <location>
        <begin position="85"/>
        <end position="95"/>
    </location>
</feature>
<keyword evidence="6" id="KW-1185">Reference proteome</keyword>
<feature type="compositionally biased region" description="Acidic residues" evidence="3">
    <location>
        <begin position="103"/>
        <end position="117"/>
    </location>
</feature>
<dbReference type="SUPFAM" id="SSF54928">
    <property type="entry name" value="RNA-binding domain, RBD"/>
    <property type="match status" value="2"/>
</dbReference>
<feature type="region of interest" description="Disordered" evidence="3">
    <location>
        <begin position="1"/>
        <end position="41"/>
    </location>
</feature>
<feature type="region of interest" description="Disordered" evidence="3">
    <location>
        <begin position="705"/>
        <end position="726"/>
    </location>
</feature>
<feature type="compositionally biased region" description="Basic residues" evidence="3">
    <location>
        <begin position="511"/>
        <end position="526"/>
    </location>
</feature>
<evidence type="ECO:0000256" key="2">
    <source>
        <dbReference type="PROSITE-ProRule" id="PRU00176"/>
    </source>
</evidence>
<dbReference type="PANTHER" id="PTHR21245">
    <property type="entry name" value="HETEROGENEOUS NUCLEAR RIBONUCLEOPROTEIN"/>
    <property type="match status" value="1"/>
</dbReference>
<dbReference type="Pfam" id="PF00076">
    <property type="entry name" value="RRM_1"/>
    <property type="match status" value="3"/>
</dbReference>
<feature type="domain" description="RRM" evidence="4">
    <location>
        <begin position="135"/>
        <end position="214"/>
    </location>
</feature>
<feature type="region of interest" description="Disordered" evidence="3">
    <location>
        <begin position="482"/>
        <end position="551"/>
    </location>
</feature>
<feature type="compositionally biased region" description="Polar residues" evidence="3">
    <location>
        <begin position="1"/>
        <end position="12"/>
    </location>
</feature>
<accession>A0A5J5ATZ4</accession>
<dbReference type="AlphaFoldDB" id="A0A5J5ATZ4"/>
<dbReference type="EMBL" id="CM018041">
    <property type="protein sequence ID" value="KAA8533828.1"/>
    <property type="molecule type" value="Genomic_DNA"/>
</dbReference>